<evidence type="ECO:0000313" key="1">
    <source>
        <dbReference type="EMBL" id="JAE29060.1"/>
    </source>
</evidence>
<name>A0A0A9GVL7_ARUDO</name>
<reference evidence="1" key="2">
    <citation type="journal article" date="2015" name="Data Brief">
        <title>Shoot transcriptome of the giant reed, Arundo donax.</title>
        <authorList>
            <person name="Barrero R.A."/>
            <person name="Guerrero F.D."/>
            <person name="Moolhuijzen P."/>
            <person name="Goolsby J.A."/>
            <person name="Tidwell J."/>
            <person name="Bellgard S.E."/>
            <person name="Bellgard M.I."/>
        </authorList>
    </citation>
    <scope>NUCLEOTIDE SEQUENCE</scope>
    <source>
        <tissue evidence="1">Shoot tissue taken approximately 20 cm above the soil surface</tissue>
    </source>
</reference>
<reference evidence="1" key="1">
    <citation type="submission" date="2014-09" db="EMBL/GenBank/DDBJ databases">
        <authorList>
            <person name="Magalhaes I.L.F."/>
            <person name="Oliveira U."/>
            <person name="Santos F.R."/>
            <person name="Vidigal T.H.D.A."/>
            <person name="Brescovit A.D."/>
            <person name="Santos A.J."/>
        </authorList>
    </citation>
    <scope>NUCLEOTIDE SEQUENCE</scope>
    <source>
        <tissue evidence="1">Shoot tissue taken approximately 20 cm above the soil surface</tissue>
    </source>
</reference>
<proteinExistence type="predicted"/>
<dbReference type="EMBL" id="GBRH01168836">
    <property type="protein sequence ID" value="JAE29060.1"/>
    <property type="molecule type" value="Transcribed_RNA"/>
</dbReference>
<sequence>MVSWPLFSSSYANDIDLPLLTLVIDNKHIFTMSRKGLLRVNMKVNKS</sequence>
<protein>
    <submittedName>
        <fullName evidence="1">Uncharacterized protein</fullName>
    </submittedName>
</protein>
<dbReference type="AlphaFoldDB" id="A0A0A9GVL7"/>
<accession>A0A0A9GVL7</accession>
<organism evidence="1">
    <name type="scientific">Arundo donax</name>
    <name type="common">Giant reed</name>
    <name type="synonym">Donax arundinaceus</name>
    <dbReference type="NCBI Taxonomy" id="35708"/>
    <lineage>
        <taxon>Eukaryota</taxon>
        <taxon>Viridiplantae</taxon>
        <taxon>Streptophyta</taxon>
        <taxon>Embryophyta</taxon>
        <taxon>Tracheophyta</taxon>
        <taxon>Spermatophyta</taxon>
        <taxon>Magnoliopsida</taxon>
        <taxon>Liliopsida</taxon>
        <taxon>Poales</taxon>
        <taxon>Poaceae</taxon>
        <taxon>PACMAD clade</taxon>
        <taxon>Arundinoideae</taxon>
        <taxon>Arundineae</taxon>
        <taxon>Arundo</taxon>
    </lineage>
</organism>